<accession>A0A5J4T7N8</accession>
<dbReference type="AlphaFoldDB" id="A0A5J4T7N8"/>
<feature type="compositionally biased region" description="Low complexity" evidence="1">
    <location>
        <begin position="64"/>
        <end position="73"/>
    </location>
</feature>
<proteinExistence type="predicted"/>
<evidence type="ECO:0000256" key="1">
    <source>
        <dbReference type="SAM" id="MobiDB-lite"/>
    </source>
</evidence>
<reference evidence="2 3" key="1">
    <citation type="submission" date="2019-03" db="EMBL/GenBank/DDBJ databases">
        <title>Single cell metagenomics reveals metabolic interactions within the superorganism composed of flagellate Streblomastix strix and complex community of Bacteroidetes bacteria on its surface.</title>
        <authorList>
            <person name="Treitli S.C."/>
            <person name="Kolisko M."/>
            <person name="Husnik F."/>
            <person name="Keeling P."/>
            <person name="Hampl V."/>
        </authorList>
    </citation>
    <scope>NUCLEOTIDE SEQUENCE [LARGE SCALE GENOMIC DNA]</scope>
    <source>
        <strain evidence="2">ST1C</strain>
    </source>
</reference>
<evidence type="ECO:0000313" key="2">
    <source>
        <dbReference type="EMBL" id="KAA6354269.1"/>
    </source>
</evidence>
<dbReference type="EMBL" id="SNRW01036616">
    <property type="protein sequence ID" value="KAA6354269.1"/>
    <property type="molecule type" value="Genomic_DNA"/>
</dbReference>
<protein>
    <submittedName>
        <fullName evidence="2">Uncharacterized protein</fullName>
    </submittedName>
</protein>
<feature type="non-terminal residue" evidence="2">
    <location>
        <position position="1"/>
    </location>
</feature>
<name>A0A5J4T7N8_9EUKA</name>
<evidence type="ECO:0000313" key="3">
    <source>
        <dbReference type="Proteomes" id="UP000324800"/>
    </source>
</evidence>
<sequence length="92" mass="10487">RGDLNESSDIINSQISLSDYNERRSNVSDNDVDQIDGSLYEELEVSNTYLWDMYEKLLPIQGGQQNKVQSSNNKQKKSDDLPDTSNTDDNQI</sequence>
<comment type="caution">
    <text evidence="2">The sequence shown here is derived from an EMBL/GenBank/DDBJ whole genome shotgun (WGS) entry which is preliminary data.</text>
</comment>
<feature type="region of interest" description="Disordered" evidence="1">
    <location>
        <begin position="62"/>
        <end position="92"/>
    </location>
</feature>
<feature type="compositionally biased region" description="Polar residues" evidence="1">
    <location>
        <begin position="83"/>
        <end position="92"/>
    </location>
</feature>
<dbReference type="Proteomes" id="UP000324800">
    <property type="component" value="Unassembled WGS sequence"/>
</dbReference>
<gene>
    <name evidence="2" type="ORF">EZS28_050204</name>
</gene>
<organism evidence="2 3">
    <name type="scientific">Streblomastix strix</name>
    <dbReference type="NCBI Taxonomy" id="222440"/>
    <lineage>
        <taxon>Eukaryota</taxon>
        <taxon>Metamonada</taxon>
        <taxon>Preaxostyla</taxon>
        <taxon>Oxymonadida</taxon>
        <taxon>Streblomastigidae</taxon>
        <taxon>Streblomastix</taxon>
    </lineage>
</organism>